<gene>
    <name evidence="7" type="ORF">T440DRAFT_464183</name>
</gene>
<feature type="transmembrane region" description="Helical" evidence="5">
    <location>
        <begin position="225"/>
        <end position="246"/>
    </location>
</feature>
<keyword evidence="8" id="KW-1185">Reference proteome</keyword>
<keyword evidence="2 5" id="KW-0812">Transmembrane</keyword>
<sequence length="349" mass="38700">MAALLTSLLAPIALPLGSFLAIPMLSSWSTSINLIFLSVAWTTVAASYSPLQLELFAPFVLRLSLYIIPSLIFLIFDIGVPSLATEFKSQGKWGIATSQRGGSRMVKRVVAWSCVNVLMTVMVQAAVEWVVTDVLHMRSLLLIKGSKWGLNHLPNPWTMIKHAFIGLVSRNVLQYYIHNHLLHSPTGGVLSDMHQSWHHSIRIPFSFVANYDHPVCHLLHRFLPLYLPAIALRMHILTYLILVAVFSLEETFVYSGYNVLPSTIMLRGMARRCDAHMLSEGDGNFGCFGVLDWCHGTTLGKDVVDDLKAEMEKHNVEDKAGRAIEGAGNAANGLTDRLGAKVRKGRGRK</sequence>
<dbReference type="GO" id="GO:0016020">
    <property type="term" value="C:membrane"/>
    <property type="evidence" value="ECO:0007669"/>
    <property type="project" value="UniProtKB-SubCell"/>
</dbReference>
<evidence type="ECO:0000313" key="7">
    <source>
        <dbReference type="EMBL" id="KAF2855828.1"/>
    </source>
</evidence>
<evidence type="ECO:0000256" key="4">
    <source>
        <dbReference type="ARBA" id="ARBA00023136"/>
    </source>
</evidence>
<reference evidence="7" key="1">
    <citation type="submission" date="2020-01" db="EMBL/GenBank/DDBJ databases">
        <authorList>
            <consortium name="DOE Joint Genome Institute"/>
            <person name="Haridas S."/>
            <person name="Albert R."/>
            <person name="Binder M."/>
            <person name="Bloem J."/>
            <person name="Labutti K."/>
            <person name="Salamov A."/>
            <person name="Andreopoulos B."/>
            <person name="Baker S.E."/>
            <person name="Barry K."/>
            <person name="Bills G."/>
            <person name="Bluhm B.H."/>
            <person name="Cannon C."/>
            <person name="Castanera R."/>
            <person name="Culley D.E."/>
            <person name="Daum C."/>
            <person name="Ezra D."/>
            <person name="Gonzalez J.B."/>
            <person name="Henrissat B."/>
            <person name="Kuo A."/>
            <person name="Liang C."/>
            <person name="Lipzen A."/>
            <person name="Lutzoni F."/>
            <person name="Magnuson J."/>
            <person name="Mondo S."/>
            <person name="Nolan M."/>
            <person name="Ohm R."/>
            <person name="Pangilinan J."/>
            <person name="Park H.-J."/>
            <person name="Ramirez L."/>
            <person name="Alfaro M."/>
            <person name="Sun H."/>
            <person name="Tritt A."/>
            <person name="Yoshinaga Y."/>
            <person name="Zwiers L.-H."/>
            <person name="Turgeon B.G."/>
            <person name="Goodwin S.B."/>
            <person name="Spatafora J.W."/>
            <person name="Crous P.W."/>
            <person name="Grigoriev I.V."/>
        </authorList>
    </citation>
    <scope>NUCLEOTIDE SEQUENCE</scope>
    <source>
        <strain evidence="7">IPT5</strain>
    </source>
</reference>
<evidence type="ECO:0000313" key="8">
    <source>
        <dbReference type="Proteomes" id="UP000799423"/>
    </source>
</evidence>
<dbReference type="PANTHER" id="PTHR11863">
    <property type="entry name" value="STEROL DESATURASE"/>
    <property type="match status" value="1"/>
</dbReference>
<dbReference type="EMBL" id="MU006290">
    <property type="protein sequence ID" value="KAF2855828.1"/>
    <property type="molecule type" value="Genomic_DNA"/>
</dbReference>
<dbReference type="OrthoDB" id="408954at2759"/>
<protein>
    <recommendedName>
        <fullName evidence="6">Fatty acid hydroxylase domain-containing protein</fullName>
    </recommendedName>
</protein>
<evidence type="ECO:0000256" key="3">
    <source>
        <dbReference type="ARBA" id="ARBA00022989"/>
    </source>
</evidence>
<evidence type="ECO:0000259" key="6">
    <source>
        <dbReference type="Pfam" id="PF04116"/>
    </source>
</evidence>
<evidence type="ECO:0000256" key="2">
    <source>
        <dbReference type="ARBA" id="ARBA00022692"/>
    </source>
</evidence>
<keyword evidence="4 5" id="KW-0472">Membrane</keyword>
<dbReference type="GO" id="GO:0008610">
    <property type="term" value="P:lipid biosynthetic process"/>
    <property type="evidence" value="ECO:0007669"/>
    <property type="project" value="InterPro"/>
</dbReference>
<accession>A0A6A7BNV8</accession>
<feature type="domain" description="Fatty acid hydroxylase" evidence="6">
    <location>
        <begin position="165"/>
        <end position="297"/>
    </location>
</feature>
<dbReference type="GO" id="GO:0005506">
    <property type="term" value="F:iron ion binding"/>
    <property type="evidence" value="ECO:0007669"/>
    <property type="project" value="InterPro"/>
</dbReference>
<feature type="transmembrane region" description="Helical" evidence="5">
    <location>
        <begin position="63"/>
        <end position="84"/>
    </location>
</feature>
<dbReference type="Pfam" id="PF04116">
    <property type="entry name" value="FA_hydroxylase"/>
    <property type="match status" value="1"/>
</dbReference>
<dbReference type="InterPro" id="IPR050307">
    <property type="entry name" value="Sterol_Desaturase_Related"/>
</dbReference>
<dbReference type="AlphaFoldDB" id="A0A6A7BNV8"/>
<comment type="subcellular location">
    <subcellularLocation>
        <location evidence="1">Membrane</location>
    </subcellularLocation>
</comment>
<evidence type="ECO:0000256" key="1">
    <source>
        <dbReference type="ARBA" id="ARBA00004370"/>
    </source>
</evidence>
<dbReference type="Proteomes" id="UP000799423">
    <property type="component" value="Unassembled WGS sequence"/>
</dbReference>
<keyword evidence="3 5" id="KW-1133">Transmembrane helix</keyword>
<feature type="transmembrane region" description="Helical" evidence="5">
    <location>
        <begin position="31"/>
        <end position="51"/>
    </location>
</feature>
<dbReference type="InterPro" id="IPR006694">
    <property type="entry name" value="Fatty_acid_hydroxylase"/>
</dbReference>
<feature type="transmembrane region" description="Helical" evidence="5">
    <location>
        <begin position="109"/>
        <end position="131"/>
    </location>
</feature>
<organism evidence="7 8">
    <name type="scientific">Plenodomus tracheiphilus IPT5</name>
    <dbReference type="NCBI Taxonomy" id="1408161"/>
    <lineage>
        <taxon>Eukaryota</taxon>
        <taxon>Fungi</taxon>
        <taxon>Dikarya</taxon>
        <taxon>Ascomycota</taxon>
        <taxon>Pezizomycotina</taxon>
        <taxon>Dothideomycetes</taxon>
        <taxon>Pleosporomycetidae</taxon>
        <taxon>Pleosporales</taxon>
        <taxon>Pleosporineae</taxon>
        <taxon>Leptosphaeriaceae</taxon>
        <taxon>Plenodomus</taxon>
    </lineage>
</organism>
<dbReference type="GO" id="GO:0016491">
    <property type="term" value="F:oxidoreductase activity"/>
    <property type="evidence" value="ECO:0007669"/>
    <property type="project" value="InterPro"/>
</dbReference>
<evidence type="ECO:0000256" key="5">
    <source>
        <dbReference type="SAM" id="Phobius"/>
    </source>
</evidence>
<proteinExistence type="predicted"/>
<name>A0A6A7BNV8_9PLEO</name>